<accession>A0A972VYQ9</accession>
<dbReference type="CDD" id="cd00657">
    <property type="entry name" value="Ferritin_like"/>
    <property type="match status" value="1"/>
</dbReference>
<feature type="non-terminal residue" evidence="1">
    <location>
        <position position="1"/>
    </location>
</feature>
<dbReference type="InterPro" id="IPR009078">
    <property type="entry name" value="Ferritin-like_SF"/>
</dbReference>
<evidence type="ECO:0000313" key="2">
    <source>
        <dbReference type="Proteomes" id="UP000754644"/>
    </source>
</evidence>
<dbReference type="GO" id="GO:0016491">
    <property type="term" value="F:oxidoreductase activity"/>
    <property type="evidence" value="ECO:0007669"/>
    <property type="project" value="InterPro"/>
</dbReference>
<proteinExistence type="predicted"/>
<dbReference type="Pfam" id="PF11583">
    <property type="entry name" value="AurF"/>
    <property type="match status" value="1"/>
</dbReference>
<evidence type="ECO:0000313" key="1">
    <source>
        <dbReference type="EMBL" id="NQV65487.1"/>
    </source>
</evidence>
<comment type="caution">
    <text evidence="1">The sequence shown here is derived from an EMBL/GenBank/DDBJ whole genome shotgun (WGS) entry which is preliminary data.</text>
</comment>
<gene>
    <name evidence="1" type="ORF">HQ497_08990</name>
</gene>
<dbReference type="EMBL" id="JABMOJ010000336">
    <property type="protein sequence ID" value="NQV65487.1"/>
    <property type="molecule type" value="Genomic_DNA"/>
</dbReference>
<organism evidence="1 2">
    <name type="scientific">SAR86 cluster bacterium</name>
    <dbReference type="NCBI Taxonomy" id="2030880"/>
    <lineage>
        <taxon>Bacteria</taxon>
        <taxon>Pseudomonadati</taxon>
        <taxon>Pseudomonadota</taxon>
        <taxon>Gammaproteobacteria</taxon>
        <taxon>SAR86 cluster</taxon>
    </lineage>
</organism>
<dbReference type="InterPro" id="IPR025859">
    <property type="entry name" value="AurF/CmlI"/>
</dbReference>
<dbReference type="SUPFAM" id="SSF47240">
    <property type="entry name" value="Ferritin-like"/>
    <property type="match status" value="1"/>
</dbReference>
<dbReference type="AlphaFoldDB" id="A0A972VYQ9"/>
<sequence length="228" mass="25370">ASQTMDEARHVEVYDRYINKIAMHYPMVSWLKQLIDVTLSTQNVHKVMIGMNMIVEGLALGAFNNMYRQTDEPLLKSITFNVMRDESRHVSFGHAFLTPRVAALHQDDKEDLAQFAFDAVKILIDGQQAMDPGFLKVLEVSNIDQNDFLTGMKEAADQGLTQDLPPGQVHSLKDLMMPALLRAGLITPRTRELFVGAGVPVNADLSILHAMEDAKSDQSVLNEAGVSY</sequence>
<dbReference type="InterPro" id="IPR012348">
    <property type="entry name" value="RNR-like"/>
</dbReference>
<name>A0A972VYQ9_9GAMM</name>
<dbReference type="Gene3D" id="1.10.620.20">
    <property type="entry name" value="Ribonucleotide Reductase, subunit A"/>
    <property type="match status" value="1"/>
</dbReference>
<protein>
    <submittedName>
        <fullName evidence="1">Ferritin-like domain-containing protein</fullName>
    </submittedName>
</protein>
<reference evidence="1" key="1">
    <citation type="submission" date="2020-05" db="EMBL/GenBank/DDBJ databases">
        <title>Sulfur intermediates as new biogeochemical hubs in an aquatic model microbial ecosystem.</title>
        <authorList>
            <person name="Vigneron A."/>
        </authorList>
    </citation>
    <scope>NUCLEOTIDE SEQUENCE</scope>
    <source>
        <strain evidence="1">Bin.250</strain>
    </source>
</reference>
<dbReference type="Proteomes" id="UP000754644">
    <property type="component" value="Unassembled WGS sequence"/>
</dbReference>